<keyword evidence="2" id="KW-1133">Transmembrane helix</keyword>
<sequence>MPDREDSRCSAADTASTGAPRDPELHGPRADRMRADARQDPGPPSLTTPGRLIGVDATRGLALLGMMAVHSLWAYDDNGEVTWHYALAAGQSAATFALLAGLGIAFMTGRRRVEPGEWKPTAASLAARAGVIAAVGLFLGWTDASLATVILVYYAVLFLLAIPVVLLSTRVLFAVGTAIAVVVPVLSHLVRPALPEASGDNIALGQVFTDPVGLLLELTVTGLYPALPWMAYICIGIAIGRLRLSEHRVAVRLLAVGSAVAVGAWVLSTLLLKAFGGESQLYATAAQSGLSETDVSDLLVFGSGGTTPTGTWWWLATTAPHTSTPLDLAYTIGVSAALLGGLLLLARPAGKFLLPIAAAGGMTLTLYTAHVLFINSPLDVFSATSGYLLQLVAVLAFAVAWRMAMGRGPLEQLAADAARRARRAVHGRAGAPTDTSTP</sequence>
<feature type="transmembrane region" description="Helical" evidence="2">
    <location>
        <begin position="380"/>
        <end position="401"/>
    </location>
</feature>
<name>A0ABQ2GCX1_9ACTN</name>
<evidence type="ECO:0000313" key="5">
    <source>
        <dbReference type="Proteomes" id="UP000648663"/>
    </source>
</evidence>
<feature type="domain" description="Heparan-alpha-glucosaminide N-acetyltransferase catalytic" evidence="3">
    <location>
        <begin position="51"/>
        <end position="252"/>
    </location>
</feature>
<evidence type="ECO:0000313" key="4">
    <source>
        <dbReference type="EMBL" id="GGL86107.1"/>
    </source>
</evidence>
<keyword evidence="2" id="KW-0812">Transmembrane</keyword>
<accession>A0ABQ2GCX1</accession>
<evidence type="ECO:0000259" key="3">
    <source>
        <dbReference type="Pfam" id="PF07786"/>
    </source>
</evidence>
<feature type="region of interest" description="Disordered" evidence="1">
    <location>
        <begin position="1"/>
        <end position="51"/>
    </location>
</feature>
<proteinExistence type="predicted"/>
<organism evidence="4 5">
    <name type="scientific">Modestobacter marinus</name>
    <dbReference type="NCBI Taxonomy" id="477641"/>
    <lineage>
        <taxon>Bacteria</taxon>
        <taxon>Bacillati</taxon>
        <taxon>Actinomycetota</taxon>
        <taxon>Actinomycetes</taxon>
        <taxon>Geodermatophilales</taxon>
        <taxon>Geodermatophilaceae</taxon>
        <taxon>Modestobacter</taxon>
    </lineage>
</organism>
<dbReference type="Proteomes" id="UP000648663">
    <property type="component" value="Unassembled WGS sequence"/>
</dbReference>
<dbReference type="EMBL" id="BMMI01000021">
    <property type="protein sequence ID" value="GGL86107.1"/>
    <property type="molecule type" value="Genomic_DNA"/>
</dbReference>
<reference evidence="5" key="1">
    <citation type="journal article" date="2019" name="Int. J. Syst. Evol. Microbiol.">
        <title>The Global Catalogue of Microorganisms (GCM) 10K type strain sequencing project: providing services to taxonomists for standard genome sequencing and annotation.</title>
        <authorList>
            <consortium name="The Broad Institute Genomics Platform"/>
            <consortium name="The Broad Institute Genome Sequencing Center for Infectious Disease"/>
            <person name="Wu L."/>
            <person name="Ma J."/>
        </authorList>
    </citation>
    <scope>NUCLEOTIDE SEQUENCE [LARGE SCALE GENOMIC DNA]</scope>
    <source>
        <strain evidence="5">CGMCC 4.5581</strain>
    </source>
</reference>
<feature type="transmembrane region" description="Helical" evidence="2">
    <location>
        <begin position="328"/>
        <end position="345"/>
    </location>
</feature>
<evidence type="ECO:0000256" key="2">
    <source>
        <dbReference type="SAM" id="Phobius"/>
    </source>
</evidence>
<comment type="caution">
    <text evidence="4">The sequence shown here is derived from an EMBL/GenBank/DDBJ whole genome shotgun (WGS) entry which is preliminary data.</text>
</comment>
<feature type="transmembrane region" description="Helical" evidence="2">
    <location>
        <begin position="87"/>
        <end position="109"/>
    </location>
</feature>
<feature type="compositionally biased region" description="Basic and acidic residues" evidence="1">
    <location>
        <begin position="21"/>
        <end position="39"/>
    </location>
</feature>
<feature type="transmembrane region" description="Helical" evidence="2">
    <location>
        <begin position="171"/>
        <end position="190"/>
    </location>
</feature>
<feature type="transmembrane region" description="Helical" evidence="2">
    <location>
        <begin position="352"/>
        <end position="374"/>
    </location>
</feature>
<evidence type="ECO:0000256" key="1">
    <source>
        <dbReference type="SAM" id="MobiDB-lite"/>
    </source>
</evidence>
<dbReference type="InterPro" id="IPR012429">
    <property type="entry name" value="HGSNAT_cat"/>
</dbReference>
<dbReference type="Pfam" id="PF07786">
    <property type="entry name" value="HGSNAT_cat"/>
    <property type="match status" value="1"/>
</dbReference>
<feature type="transmembrane region" description="Helical" evidence="2">
    <location>
        <begin position="121"/>
        <end position="141"/>
    </location>
</feature>
<gene>
    <name evidence="4" type="ORF">GCM10011589_48140</name>
</gene>
<feature type="transmembrane region" description="Helical" evidence="2">
    <location>
        <begin position="223"/>
        <end position="242"/>
    </location>
</feature>
<keyword evidence="5" id="KW-1185">Reference proteome</keyword>
<feature type="transmembrane region" description="Helical" evidence="2">
    <location>
        <begin position="147"/>
        <end position="166"/>
    </location>
</feature>
<keyword evidence="2" id="KW-0472">Membrane</keyword>
<feature type="transmembrane region" description="Helical" evidence="2">
    <location>
        <begin position="249"/>
        <end position="272"/>
    </location>
</feature>
<protein>
    <recommendedName>
        <fullName evidence="3">Heparan-alpha-glucosaminide N-acetyltransferase catalytic domain-containing protein</fullName>
    </recommendedName>
</protein>